<dbReference type="EMBL" id="BRLB01000008">
    <property type="protein sequence ID" value="GKX30269.1"/>
    <property type="molecule type" value="Genomic_DNA"/>
</dbReference>
<dbReference type="Gene3D" id="6.10.340.10">
    <property type="match status" value="1"/>
</dbReference>
<evidence type="ECO:0000259" key="15">
    <source>
        <dbReference type="PROSITE" id="PS50109"/>
    </source>
</evidence>
<reference evidence="17" key="1">
    <citation type="submission" date="2022-06" db="EMBL/GenBank/DDBJ databases">
        <title>Vallitalea longa sp. nov., an anaerobic bacterium isolated from marine sediment.</title>
        <authorList>
            <person name="Hirano S."/>
            <person name="Terahara T."/>
            <person name="Mori K."/>
            <person name="Hamada M."/>
            <person name="Matsumoto R."/>
            <person name="Kobayashi T."/>
        </authorList>
    </citation>
    <scope>NUCLEOTIDE SEQUENCE</scope>
    <source>
        <strain evidence="17">SH18-1</strain>
    </source>
</reference>
<dbReference type="Pfam" id="PF00512">
    <property type="entry name" value="HisKA"/>
    <property type="match status" value="1"/>
</dbReference>
<evidence type="ECO:0000313" key="17">
    <source>
        <dbReference type="EMBL" id="GKX30269.1"/>
    </source>
</evidence>
<dbReference type="GO" id="GO:0005524">
    <property type="term" value="F:ATP binding"/>
    <property type="evidence" value="ECO:0007669"/>
    <property type="project" value="UniProtKB-KW"/>
</dbReference>
<keyword evidence="12" id="KW-0902">Two-component regulatory system</keyword>
<proteinExistence type="predicted"/>
<evidence type="ECO:0000256" key="4">
    <source>
        <dbReference type="ARBA" id="ARBA00022475"/>
    </source>
</evidence>
<dbReference type="PANTHER" id="PTHR45528:SF1">
    <property type="entry name" value="SENSOR HISTIDINE KINASE CPXA"/>
    <property type="match status" value="1"/>
</dbReference>
<evidence type="ECO:0000256" key="13">
    <source>
        <dbReference type="ARBA" id="ARBA00023136"/>
    </source>
</evidence>
<evidence type="ECO:0000313" key="18">
    <source>
        <dbReference type="Proteomes" id="UP001144256"/>
    </source>
</evidence>
<name>A0A9W5YBW2_9FIRM</name>
<evidence type="ECO:0000256" key="7">
    <source>
        <dbReference type="ARBA" id="ARBA00022692"/>
    </source>
</evidence>
<dbReference type="PROSITE" id="PS50885">
    <property type="entry name" value="HAMP"/>
    <property type="match status" value="1"/>
</dbReference>
<dbReference type="InterPro" id="IPR050398">
    <property type="entry name" value="HssS/ArlS-like"/>
</dbReference>
<dbReference type="InterPro" id="IPR003594">
    <property type="entry name" value="HATPase_dom"/>
</dbReference>
<dbReference type="SUPFAM" id="SSF47384">
    <property type="entry name" value="Homodimeric domain of signal transducing histidine kinase"/>
    <property type="match status" value="1"/>
</dbReference>
<comment type="caution">
    <text evidence="17">The sequence shown here is derived from an EMBL/GenBank/DDBJ whole genome shotgun (WGS) entry which is preliminary data.</text>
</comment>
<evidence type="ECO:0000256" key="5">
    <source>
        <dbReference type="ARBA" id="ARBA00022553"/>
    </source>
</evidence>
<dbReference type="RefSeq" id="WP_281816296.1">
    <property type="nucleotide sequence ID" value="NZ_BRLB01000008.1"/>
</dbReference>
<dbReference type="PANTHER" id="PTHR45528">
    <property type="entry name" value="SENSOR HISTIDINE KINASE CPXA"/>
    <property type="match status" value="1"/>
</dbReference>
<feature type="transmembrane region" description="Helical" evidence="14">
    <location>
        <begin position="20"/>
        <end position="42"/>
    </location>
</feature>
<dbReference type="SMART" id="SM00388">
    <property type="entry name" value="HisKA"/>
    <property type="match status" value="1"/>
</dbReference>
<feature type="domain" description="Histidine kinase" evidence="15">
    <location>
        <begin position="314"/>
        <end position="532"/>
    </location>
</feature>
<gene>
    <name evidence="17" type="ORF">SH1V18_27490</name>
</gene>
<keyword evidence="9" id="KW-0418">Kinase</keyword>
<accession>A0A9W5YBW2</accession>
<evidence type="ECO:0000256" key="9">
    <source>
        <dbReference type="ARBA" id="ARBA00022777"/>
    </source>
</evidence>
<protein>
    <recommendedName>
        <fullName evidence="3">histidine kinase</fullName>
        <ecNumber evidence="3">2.7.13.3</ecNumber>
    </recommendedName>
</protein>
<evidence type="ECO:0000256" key="6">
    <source>
        <dbReference type="ARBA" id="ARBA00022679"/>
    </source>
</evidence>
<dbReference type="PROSITE" id="PS51257">
    <property type="entry name" value="PROKAR_LIPOPROTEIN"/>
    <property type="match status" value="1"/>
</dbReference>
<dbReference type="SMART" id="SM00304">
    <property type="entry name" value="HAMP"/>
    <property type="match status" value="1"/>
</dbReference>
<dbReference type="CDD" id="cd00075">
    <property type="entry name" value="HATPase"/>
    <property type="match status" value="1"/>
</dbReference>
<dbReference type="SMART" id="SM00387">
    <property type="entry name" value="HATPase_c"/>
    <property type="match status" value="1"/>
</dbReference>
<dbReference type="InterPro" id="IPR003660">
    <property type="entry name" value="HAMP_dom"/>
</dbReference>
<keyword evidence="7 14" id="KW-0812">Transmembrane</keyword>
<dbReference type="PRINTS" id="PR00344">
    <property type="entry name" value="BCTRLSENSOR"/>
</dbReference>
<dbReference type="InterPro" id="IPR036890">
    <property type="entry name" value="HATPase_C_sf"/>
</dbReference>
<dbReference type="GO" id="GO:0005886">
    <property type="term" value="C:plasma membrane"/>
    <property type="evidence" value="ECO:0007669"/>
    <property type="project" value="UniProtKB-SubCell"/>
</dbReference>
<keyword evidence="13 14" id="KW-0472">Membrane</keyword>
<keyword evidence="6" id="KW-0808">Transferase</keyword>
<dbReference type="Gene3D" id="3.30.565.10">
    <property type="entry name" value="Histidine kinase-like ATPase, C-terminal domain"/>
    <property type="match status" value="1"/>
</dbReference>
<comment type="catalytic activity">
    <reaction evidence="1">
        <text>ATP + protein L-histidine = ADP + protein N-phospho-L-histidine.</text>
        <dbReference type="EC" id="2.7.13.3"/>
    </reaction>
</comment>
<dbReference type="Pfam" id="PF02518">
    <property type="entry name" value="HATPase_c"/>
    <property type="match status" value="1"/>
</dbReference>
<dbReference type="InterPro" id="IPR003661">
    <property type="entry name" value="HisK_dim/P_dom"/>
</dbReference>
<dbReference type="Proteomes" id="UP001144256">
    <property type="component" value="Unassembled WGS sequence"/>
</dbReference>
<organism evidence="17 18">
    <name type="scientific">Vallitalea longa</name>
    <dbReference type="NCBI Taxonomy" id="2936439"/>
    <lineage>
        <taxon>Bacteria</taxon>
        <taxon>Bacillati</taxon>
        <taxon>Bacillota</taxon>
        <taxon>Clostridia</taxon>
        <taxon>Lachnospirales</taxon>
        <taxon>Vallitaleaceae</taxon>
        <taxon>Vallitalea</taxon>
    </lineage>
</organism>
<evidence type="ECO:0000256" key="8">
    <source>
        <dbReference type="ARBA" id="ARBA00022741"/>
    </source>
</evidence>
<evidence type="ECO:0000256" key="2">
    <source>
        <dbReference type="ARBA" id="ARBA00004651"/>
    </source>
</evidence>
<dbReference type="SUPFAM" id="SSF55874">
    <property type="entry name" value="ATPase domain of HSP90 chaperone/DNA topoisomerase II/histidine kinase"/>
    <property type="match status" value="1"/>
</dbReference>
<dbReference type="PROSITE" id="PS50109">
    <property type="entry name" value="HIS_KIN"/>
    <property type="match status" value="1"/>
</dbReference>
<keyword evidence="10" id="KW-0067">ATP-binding</keyword>
<keyword evidence="5" id="KW-0597">Phosphoprotein</keyword>
<evidence type="ECO:0000256" key="14">
    <source>
        <dbReference type="SAM" id="Phobius"/>
    </source>
</evidence>
<dbReference type="CDD" id="cd00082">
    <property type="entry name" value="HisKA"/>
    <property type="match status" value="1"/>
</dbReference>
<sequence>MKTNKKRLGFFGIIVRNFIVFAIAVLAVLLFACFLGILVIFFDLSNNYNVPIDNNKKYFVEGDYDTFPIERILGEKGYFVVYDEYYDVIYKSKSAKDFNLSKDQVILIPDAEDEVEISRTEYIGKDNKKYISVLYSNETVDNDNNLITSSSKIIADSNFNIMFSDNPNIKNHYTESEFNLLIGQYQDKLSISKLSYTGNDGNDYCVVLCKEVNDDFKSSRQIIRYIVYGYIIFFIFAVLFFVRSLYKKVKEPLILLNDAIDGLAENKTDQLIKYTGPREFEEICHSFNDMAIKLNETDKKRVAAEEQKQKMLADISHDLKTPITVIKGYAKAITDKKVNEKELSEYLNTIYKKSNSLAELINTFSEYSKLERPDFKIKPTKTNICEFARNYFIDKYNELEFLGFELDIQISDESIYCMVDVFEMKRVFENIISNTVKYNEKGKLIAFTLKKTEGNCIIHIGDNGVGIPDDLKKSIFNPFSMGDSSRSEGKSSGLGMAIVEKIIIVHKGTIKLLENPVHGLNVVYEITLPLIEEE</sequence>
<dbReference type="Gene3D" id="1.10.287.130">
    <property type="match status" value="1"/>
</dbReference>
<evidence type="ECO:0000256" key="11">
    <source>
        <dbReference type="ARBA" id="ARBA00022989"/>
    </source>
</evidence>
<evidence type="ECO:0000256" key="1">
    <source>
        <dbReference type="ARBA" id="ARBA00000085"/>
    </source>
</evidence>
<keyword evidence="8" id="KW-0547">Nucleotide-binding</keyword>
<feature type="transmembrane region" description="Helical" evidence="14">
    <location>
        <begin position="225"/>
        <end position="246"/>
    </location>
</feature>
<dbReference type="InterPro" id="IPR004358">
    <property type="entry name" value="Sig_transdc_His_kin-like_C"/>
</dbReference>
<dbReference type="GO" id="GO:0000155">
    <property type="term" value="F:phosphorelay sensor kinase activity"/>
    <property type="evidence" value="ECO:0007669"/>
    <property type="project" value="InterPro"/>
</dbReference>
<evidence type="ECO:0000256" key="12">
    <source>
        <dbReference type="ARBA" id="ARBA00023012"/>
    </source>
</evidence>
<dbReference type="AlphaFoldDB" id="A0A9W5YBW2"/>
<dbReference type="InterPro" id="IPR036097">
    <property type="entry name" value="HisK_dim/P_sf"/>
</dbReference>
<evidence type="ECO:0000259" key="16">
    <source>
        <dbReference type="PROSITE" id="PS50885"/>
    </source>
</evidence>
<evidence type="ECO:0000256" key="10">
    <source>
        <dbReference type="ARBA" id="ARBA00022840"/>
    </source>
</evidence>
<keyword evidence="18" id="KW-1185">Reference proteome</keyword>
<dbReference type="CDD" id="cd06225">
    <property type="entry name" value="HAMP"/>
    <property type="match status" value="1"/>
</dbReference>
<comment type="subcellular location">
    <subcellularLocation>
        <location evidence="2">Cell membrane</location>
        <topology evidence="2">Multi-pass membrane protein</topology>
    </subcellularLocation>
</comment>
<keyword evidence="11 14" id="KW-1133">Transmembrane helix</keyword>
<feature type="domain" description="HAMP" evidence="16">
    <location>
        <begin position="247"/>
        <end position="299"/>
    </location>
</feature>
<dbReference type="EC" id="2.7.13.3" evidence="3"/>
<evidence type="ECO:0000256" key="3">
    <source>
        <dbReference type="ARBA" id="ARBA00012438"/>
    </source>
</evidence>
<keyword evidence="4" id="KW-1003">Cell membrane</keyword>
<dbReference type="InterPro" id="IPR005467">
    <property type="entry name" value="His_kinase_dom"/>
</dbReference>